<accession>A0A1V8TF72</accession>
<sequence length="361" mass="40965">MSNATLDYLKEFAASTPSLPSGVAVYEHESDAFPDELPSPTSTRTQAIMDSSDFPERQPSTQVCDHAAHSTASAFLALPPELRVHIYGYCQEERVYYIESEDDVTVTRVFDPLRSVCKLIKDEFDPLYERARDEEVRQFYLEPNKGDDWWRSFVTLWEMLEHRCLAPDSYYTGYNSDGESVDHEREKADGPGAIPLCRYCIDPTGIEVTVNLTISPDGAAGREDELSSWYYLVDEHASSYKVQYIVDFRARGLDQNSGLKPCFGCTVKGYLDDVTGYGRCDTLGGSKCTDAIAWAIKHAAVDFLCDLGIEDRCPGWVWRVRDCLHYTKVKETEDWVIGCDECKTHEPRESYETDSESEGEW</sequence>
<gene>
    <name evidence="1" type="ORF">B0A48_04245</name>
</gene>
<reference evidence="2" key="1">
    <citation type="submission" date="2017-03" db="EMBL/GenBank/DDBJ databases">
        <title>Genomes of endolithic fungi from Antarctica.</title>
        <authorList>
            <person name="Coleine C."/>
            <person name="Masonjones S."/>
            <person name="Stajich J.E."/>
        </authorList>
    </citation>
    <scope>NUCLEOTIDE SEQUENCE [LARGE SCALE GENOMIC DNA]</scope>
    <source>
        <strain evidence="2">CCFEE 5527</strain>
    </source>
</reference>
<protein>
    <submittedName>
        <fullName evidence="1">Uncharacterized protein</fullName>
    </submittedName>
</protein>
<dbReference type="InParanoid" id="A0A1V8TF72"/>
<evidence type="ECO:0000313" key="1">
    <source>
        <dbReference type="EMBL" id="OQO09891.1"/>
    </source>
</evidence>
<keyword evidence="2" id="KW-1185">Reference proteome</keyword>
<organism evidence="1 2">
    <name type="scientific">Cryoendolithus antarcticus</name>
    <dbReference type="NCBI Taxonomy" id="1507870"/>
    <lineage>
        <taxon>Eukaryota</taxon>
        <taxon>Fungi</taxon>
        <taxon>Dikarya</taxon>
        <taxon>Ascomycota</taxon>
        <taxon>Pezizomycotina</taxon>
        <taxon>Dothideomycetes</taxon>
        <taxon>Dothideomycetidae</taxon>
        <taxon>Cladosporiales</taxon>
        <taxon>Cladosporiaceae</taxon>
        <taxon>Cryoendolithus</taxon>
    </lineage>
</organism>
<proteinExistence type="predicted"/>
<dbReference type="AlphaFoldDB" id="A0A1V8TF72"/>
<name>A0A1V8TF72_9PEZI</name>
<comment type="caution">
    <text evidence="1">The sequence shown here is derived from an EMBL/GenBank/DDBJ whole genome shotgun (WGS) entry which is preliminary data.</text>
</comment>
<dbReference type="Proteomes" id="UP000192596">
    <property type="component" value="Unassembled WGS sequence"/>
</dbReference>
<dbReference type="EMBL" id="NAJO01000009">
    <property type="protein sequence ID" value="OQO09891.1"/>
    <property type="molecule type" value="Genomic_DNA"/>
</dbReference>
<evidence type="ECO:0000313" key="2">
    <source>
        <dbReference type="Proteomes" id="UP000192596"/>
    </source>
</evidence>